<dbReference type="InterPro" id="IPR016193">
    <property type="entry name" value="Cytidine_deaminase-like"/>
</dbReference>
<dbReference type="HAMAP" id="MF_00972">
    <property type="entry name" value="tRNA_aden_deaminase"/>
    <property type="match status" value="1"/>
</dbReference>
<feature type="binding site" evidence="8">
    <location>
        <position position="82"/>
    </location>
    <ligand>
        <name>Zn(2+)</name>
        <dbReference type="ChEBI" id="CHEBI:29105"/>
        <note>catalytic</note>
    </ligand>
</feature>
<evidence type="ECO:0000256" key="3">
    <source>
        <dbReference type="ARBA" id="ARBA00022694"/>
    </source>
</evidence>
<dbReference type="SUPFAM" id="SSF53927">
    <property type="entry name" value="Cytidine deaminase-like"/>
    <property type="match status" value="1"/>
</dbReference>
<feature type="binding site" evidence="8">
    <location>
        <position position="85"/>
    </location>
    <ligand>
        <name>Zn(2+)</name>
        <dbReference type="ChEBI" id="CHEBI:29105"/>
        <note>catalytic</note>
    </ligand>
</feature>
<keyword evidence="6 8" id="KW-0862">Zinc</keyword>
<feature type="active site" description="Proton donor" evidence="8">
    <location>
        <position position="54"/>
    </location>
</feature>
<organism evidence="10 11">
    <name type="scientific">Candidatus Bacteroides intestinavium</name>
    <dbReference type="NCBI Taxonomy" id="2838469"/>
    <lineage>
        <taxon>Bacteria</taxon>
        <taxon>Pseudomonadati</taxon>
        <taxon>Bacteroidota</taxon>
        <taxon>Bacteroidia</taxon>
        <taxon>Bacteroidales</taxon>
        <taxon>Bacteroidaceae</taxon>
        <taxon>Bacteroides</taxon>
    </lineage>
</organism>
<comment type="caution">
    <text evidence="10">The sequence shown here is derived from an EMBL/GenBank/DDBJ whole genome shotgun (WGS) entry which is preliminary data.</text>
</comment>
<comment type="catalytic activity">
    <reaction evidence="7 8">
        <text>adenosine(34) in tRNA + H2O + H(+) = inosine(34) in tRNA + NH4(+)</text>
        <dbReference type="Rhea" id="RHEA:43168"/>
        <dbReference type="Rhea" id="RHEA-COMP:10373"/>
        <dbReference type="Rhea" id="RHEA-COMP:10374"/>
        <dbReference type="ChEBI" id="CHEBI:15377"/>
        <dbReference type="ChEBI" id="CHEBI:15378"/>
        <dbReference type="ChEBI" id="CHEBI:28938"/>
        <dbReference type="ChEBI" id="CHEBI:74411"/>
        <dbReference type="ChEBI" id="CHEBI:82852"/>
        <dbReference type="EC" id="3.5.4.33"/>
    </reaction>
</comment>
<dbReference type="InterPro" id="IPR028883">
    <property type="entry name" value="tRNA_aden_deaminase"/>
</dbReference>
<evidence type="ECO:0000256" key="4">
    <source>
        <dbReference type="ARBA" id="ARBA00022723"/>
    </source>
</evidence>
<dbReference type="Proteomes" id="UP000823860">
    <property type="component" value="Unassembled WGS sequence"/>
</dbReference>
<comment type="function">
    <text evidence="8">Catalyzes the deamination of adenosine to inosine at the wobble position 34 of tRNA(Arg2).</text>
</comment>
<reference evidence="10" key="1">
    <citation type="journal article" date="2021" name="PeerJ">
        <title>Extensive microbial diversity within the chicken gut microbiome revealed by metagenomics and culture.</title>
        <authorList>
            <person name="Gilroy R."/>
            <person name="Ravi A."/>
            <person name="Getino M."/>
            <person name="Pursley I."/>
            <person name="Horton D.L."/>
            <person name="Alikhan N.F."/>
            <person name="Baker D."/>
            <person name="Gharbi K."/>
            <person name="Hall N."/>
            <person name="Watson M."/>
            <person name="Adriaenssens E.M."/>
            <person name="Foster-Nyarko E."/>
            <person name="Jarju S."/>
            <person name="Secka A."/>
            <person name="Antonio M."/>
            <person name="Oren A."/>
            <person name="Chaudhuri R.R."/>
            <person name="La Ragione R."/>
            <person name="Hildebrand F."/>
            <person name="Pallen M.J."/>
        </authorList>
    </citation>
    <scope>NUCLEOTIDE SEQUENCE</scope>
    <source>
        <strain evidence="10">ChiHecec1B25-7008</strain>
    </source>
</reference>
<keyword evidence="3 8" id="KW-0819">tRNA processing</keyword>
<evidence type="ECO:0000313" key="11">
    <source>
        <dbReference type="Proteomes" id="UP000823860"/>
    </source>
</evidence>
<feature type="domain" description="CMP/dCMP-type deaminase" evidence="9">
    <location>
        <begin position="1"/>
        <end position="119"/>
    </location>
</feature>
<dbReference type="AlphaFoldDB" id="A0A9D2KT81"/>
<name>A0A9D2KT81_9BACE</name>
<dbReference type="PROSITE" id="PS00903">
    <property type="entry name" value="CYT_DCMP_DEAMINASES_1"/>
    <property type="match status" value="1"/>
</dbReference>
<sequence>MDDVYYMKQALAEARKAAGRGEIPVGAVVVCKDRIIARAHNLTETLTDVTAHAEMQAITAAASTLGGKYLNECTLYVTLEPCVMCAGAIGWSQLKRLVFGADDVKRGYHLYAPQALHPKTEVVGGILADECAALMKEFFAARR</sequence>
<dbReference type="FunFam" id="3.40.140.10:FF:000038">
    <property type="entry name" value="tRNA-specific adenosine deaminase"/>
    <property type="match status" value="1"/>
</dbReference>
<dbReference type="PROSITE" id="PS51747">
    <property type="entry name" value="CYT_DCMP_DEAMINASES_2"/>
    <property type="match status" value="1"/>
</dbReference>
<accession>A0A9D2KT81</accession>
<comment type="similarity">
    <text evidence="1">Belongs to the cytidine and deoxycytidylate deaminase family. ADAT2 subfamily.</text>
</comment>
<dbReference type="EC" id="3.5.4.33" evidence="8"/>
<dbReference type="InterPro" id="IPR016192">
    <property type="entry name" value="APOBEC/CMP_deaminase_Zn-bd"/>
</dbReference>
<evidence type="ECO:0000256" key="2">
    <source>
        <dbReference type="ARBA" id="ARBA00011738"/>
    </source>
</evidence>
<feature type="binding site" evidence="8">
    <location>
        <position position="52"/>
    </location>
    <ligand>
        <name>Zn(2+)</name>
        <dbReference type="ChEBI" id="CHEBI:29105"/>
        <note>catalytic</note>
    </ligand>
</feature>
<keyword evidence="4 8" id="KW-0479">Metal-binding</keyword>
<dbReference type="GO" id="GO:0002100">
    <property type="term" value="P:tRNA wobble adenosine to inosine editing"/>
    <property type="evidence" value="ECO:0007669"/>
    <property type="project" value="UniProtKB-UniRule"/>
</dbReference>
<evidence type="ECO:0000256" key="7">
    <source>
        <dbReference type="ARBA" id="ARBA00048045"/>
    </source>
</evidence>
<dbReference type="PANTHER" id="PTHR11079:SF202">
    <property type="entry name" value="TRNA-SPECIFIC ADENOSINE DEAMINASE"/>
    <property type="match status" value="1"/>
</dbReference>
<evidence type="ECO:0000313" key="10">
    <source>
        <dbReference type="EMBL" id="HJA83703.1"/>
    </source>
</evidence>
<evidence type="ECO:0000259" key="9">
    <source>
        <dbReference type="PROSITE" id="PS51747"/>
    </source>
</evidence>
<keyword evidence="5 8" id="KW-0378">Hydrolase</keyword>
<evidence type="ECO:0000256" key="1">
    <source>
        <dbReference type="ARBA" id="ARBA00010669"/>
    </source>
</evidence>
<dbReference type="Pfam" id="PF00383">
    <property type="entry name" value="dCMP_cyt_deam_1"/>
    <property type="match status" value="1"/>
</dbReference>
<dbReference type="GO" id="GO:0008270">
    <property type="term" value="F:zinc ion binding"/>
    <property type="evidence" value="ECO:0007669"/>
    <property type="project" value="UniProtKB-UniRule"/>
</dbReference>
<dbReference type="InterPro" id="IPR002125">
    <property type="entry name" value="CMP_dCMP_dom"/>
</dbReference>
<comment type="cofactor">
    <cofactor evidence="8">
        <name>Zn(2+)</name>
        <dbReference type="ChEBI" id="CHEBI:29105"/>
    </cofactor>
    <text evidence="8">Binds 1 zinc ion per subunit.</text>
</comment>
<dbReference type="CDD" id="cd01285">
    <property type="entry name" value="nucleoside_deaminase"/>
    <property type="match status" value="1"/>
</dbReference>
<proteinExistence type="inferred from homology"/>
<dbReference type="Gene3D" id="3.40.140.10">
    <property type="entry name" value="Cytidine Deaminase, domain 2"/>
    <property type="match status" value="1"/>
</dbReference>
<comment type="subunit">
    <text evidence="2 8">Homodimer.</text>
</comment>
<dbReference type="EMBL" id="DWZE01000082">
    <property type="protein sequence ID" value="HJA83703.1"/>
    <property type="molecule type" value="Genomic_DNA"/>
</dbReference>
<dbReference type="PANTHER" id="PTHR11079">
    <property type="entry name" value="CYTOSINE DEAMINASE FAMILY MEMBER"/>
    <property type="match status" value="1"/>
</dbReference>
<evidence type="ECO:0000256" key="6">
    <source>
        <dbReference type="ARBA" id="ARBA00022833"/>
    </source>
</evidence>
<evidence type="ECO:0000256" key="5">
    <source>
        <dbReference type="ARBA" id="ARBA00022801"/>
    </source>
</evidence>
<protein>
    <recommendedName>
        <fullName evidence="8">tRNA-specific adenosine deaminase</fullName>
        <ecNumber evidence="8">3.5.4.33</ecNumber>
    </recommendedName>
</protein>
<dbReference type="GO" id="GO:0052717">
    <property type="term" value="F:tRNA-specific adenosine-34 deaminase activity"/>
    <property type="evidence" value="ECO:0007669"/>
    <property type="project" value="UniProtKB-UniRule"/>
</dbReference>
<gene>
    <name evidence="8" type="primary">tadA</name>
    <name evidence="10" type="ORF">H9785_07035</name>
</gene>
<evidence type="ECO:0000256" key="8">
    <source>
        <dbReference type="HAMAP-Rule" id="MF_00972"/>
    </source>
</evidence>
<reference evidence="10" key="2">
    <citation type="submission" date="2021-04" db="EMBL/GenBank/DDBJ databases">
        <authorList>
            <person name="Gilroy R."/>
        </authorList>
    </citation>
    <scope>NUCLEOTIDE SEQUENCE</scope>
    <source>
        <strain evidence="10">ChiHecec1B25-7008</strain>
    </source>
</reference>